<gene>
    <name evidence="2" type="ORF">HELGO_WM1848</name>
</gene>
<feature type="transmembrane region" description="Helical" evidence="1">
    <location>
        <begin position="302"/>
        <end position="320"/>
    </location>
</feature>
<reference evidence="2" key="1">
    <citation type="submission" date="2020-01" db="EMBL/GenBank/DDBJ databases">
        <authorList>
            <person name="Meier V. D."/>
            <person name="Meier V D."/>
        </authorList>
    </citation>
    <scope>NUCLEOTIDE SEQUENCE</scope>
    <source>
        <strain evidence="2">HLG_WM_MAG_04</strain>
    </source>
</reference>
<feature type="transmembrane region" description="Helical" evidence="1">
    <location>
        <begin position="103"/>
        <end position="128"/>
    </location>
</feature>
<feature type="transmembrane region" description="Helical" evidence="1">
    <location>
        <begin position="242"/>
        <end position="258"/>
    </location>
</feature>
<feature type="transmembrane region" description="Helical" evidence="1">
    <location>
        <begin position="15"/>
        <end position="33"/>
    </location>
</feature>
<feature type="transmembrane region" description="Helical" evidence="1">
    <location>
        <begin position="78"/>
        <end position="97"/>
    </location>
</feature>
<keyword evidence="1" id="KW-0812">Transmembrane</keyword>
<feature type="transmembrane region" description="Helical" evidence="1">
    <location>
        <begin position="355"/>
        <end position="373"/>
    </location>
</feature>
<organism evidence="2">
    <name type="scientific">uncultured Sulfurovum sp</name>
    <dbReference type="NCBI Taxonomy" id="269237"/>
    <lineage>
        <taxon>Bacteria</taxon>
        <taxon>Pseudomonadati</taxon>
        <taxon>Campylobacterota</taxon>
        <taxon>Epsilonproteobacteria</taxon>
        <taxon>Campylobacterales</taxon>
        <taxon>Sulfurovaceae</taxon>
        <taxon>Sulfurovum</taxon>
        <taxon>environmental samples</taxon>
    </lineage>
</organism>
<accession>A0A6S6TS39</accession>
<protein>
    <submittedName>
        <fullName evidence="2">Uncharacterized protein</fullName>
    </submittedName>
</protein>
<sequence length="449" mass="52797">MVLFSTSRSLKNEEISLLAIIEVIFAVGVYWGIAIYYNIYWHIILSISIVPFLLLQSKQSIELSLDKFHSYSLASNKTLFFSLFILLPLFSLGNIFYFKLDYILLWIFSIIIVCFYIILIFAILVFGLSNLKIESRIELASTMSSLYYSFIKIILDLLDSIRAKVVGTILNLRYGYMNITSNWFRRTFLMDMVSVPEIITGIENDTKSESRTFKVSKTWHYIVVKKEVYYESLKEYDIKMMWAFKISSIIQLIGIYFITLVYRISIKSTFWFYYPLILVIKKPNLTTSQDIGVFLSRQYETVLAKIGLLVSIGSLSMFIFKNLKVFEWLPIESSPIKPFLLLFYIDYSALENWKIIHLVLSLLIVVLYLYSDWIKKPYTLNNKPLKKDINVKTIIYLNNIKNLLLNLYLICAFIYVNSFFKILEYNYVPSFLNGFFVKLLELVRYVPFN</sequence>
<feature type="transmembrane region" description="Helical" evidence="1">
    <location>
        <begin position="39"/>
        <end position="57"/>
    </location>
</feature>
<dbReference type="AlphaFoldDB" id="A0A6S6TS39"/>
<feature type="transmembrane region" description="Helical" evidence="1">
    <location>
        <begin position="394"/>
        <end position="415"/>
    </location>
</feature>
<proteinExistence type="predicted"/>
<evidence type="ECO:0000256" key="1">
    <source>
        <dbReference type="SAM" id="Phobius"/>
    </source>
</evidence>
<dbReference type="EMBL" id="CACVAX010000059">
    <property type="protein sequence ID" value="CAA6822145.1"/>
    <property type="molecule type" value="Genomic_DNA"/>
</dbReference>
<evidence type="ECO:0000313" key="2">
    <source>
        <dbReference type="EMBL" id="CAA6822145.1"/>
    </source>
</evidence>
<name>A0A6S6TS39_9BACT</name>
<keyword evidence="1" id="KW-1133">Transmembrane helix</keyword>
<keyword evidence="1" id="KW-0472">Membrane</keyword>